<evidence type="ECO:0000313" key="3">
    <source>
        <dbReference type="Proteomes" id="UP000015347"/>
    </source>
</evidence>
<feature type="compositionally biased region" description="Basic and acidic residues" evidence="1">
    <location>
        <begin position="52"/>
        <end position="68"/>
    </location>
</feature>
<dbReference type="STRING" id="1123237.Salmuc_04127"/>
<feature type="region of interest" description="Disordered" evidence="1">
    <location>
        <begin position="1"/>
        <end position="68"/>
    </location>
</feature>
<dbReference type="HOGENOM" id="CLU_2791550_0_0_5"/>
<reference evidence="3" key="1">
    <citation type="journal article" date="2014" name="Stand. Genomic Sci.">
        <title>Genome sequence of the exopolysaccharide-producing Salipiger mucosus type strain (DSM 16094(T)), a moderately halophilic member of the Roseobacter clade.</title>
        <authorList>
            <person name="Riedel T."/>
            <person name="Spring S."/>
            <person name="Fiebig A."/>
            <person name="Petersen J."/>
            <person name="Kyrpides N.C."/>
            <person name="Goker M."/>
            <person name="Klenk H.P."/>
        </authorList>
    </citation>
    <scope>NUCLEOTIDE SEQUENCE [LARGE SCALE GENOMIC DNA]</scope>
    <source>
        <strain evidence="3">DSM 16094</strain>
    </source>
</reference>
<organism evidence="2 3">
    <name type="scientific">Salipiger mucosus DSM 16094</name>
    <dbReference type="NCBI Taxonomy" id="1123237"/>
    <lineage>
        <taxon>Bacteria</taxon>
        <taxon>Pseudomonadati</taxon>
        <taxon>Pseudomonadota</taxon>
        <taxon>Alphaproteobacteria</taxon>
        <taxon>Rhodobacterales</taxon>
        <taxon>Roseobacteraceae</taxon>
        <taxon>Salipiger</taxon>
    </lineage>
</organism>
<keyword evidence="3" id="KW-1185">Reference proteome</keyword>
<accession>S9QNE3</accession>
<dbReference type="AlphaFoldDB" id="S9QNE3"/>
<gene>
    <name evidence="2" type="ORF">Salmuc_04127</name>
</gene>
<dbReference type="EMBL" id="APVH01000018">
    <property type="protein sequence ID" value="EPX82976.1"/>
    <property type="molecule type" value="Genomic_DNA"/>
</dbReference>
<sequence length="68" mass="7674">MSRYSQPIRDVGGTARHVFMRGPAALPRPASGSARRLLQSQAWRHPTLLPSEEPRQQAKAHEEPRCFP</sequence>
<comment type="caution">
    <text evidence="2">The sequence shown here is derived from an EMBL/GenBank/DDBJ whole genome shotgun (WGS) entry which is preliminary data.</text>
</comment>
<proteinExistence type="predicted"/>
<evidence type="ECO:0000313" key="2">
    <source>
        <dbReference type="EMBL" id="EPX82976.1"/>
    </source>
</evidence>
<protein>
    <submittedName>
        <fullName evidence="2">Uncharacterized protein</fullName>
    </submittedName>
</protein>
<evidence type="ECO:0000256" key="1">
    <source>
        <dbReference type="SAM" id="MobiDB-lite"/>
    </source>
</evidence>
<name>S9QNE3_9RHOB</name>
<dbReference type="Proteomes" id="UP000015347">
    <property type="component" value="Unassembled WGS sequence"/>
</dbReference>